<feature type="region of interest" description="Disordered" evidence="1">
    <location>
        <begin position="564"/>
        <end position="608"/>
    </location>
</feature>
<feature type="signal peptide" evidence="2">
    <location>
        <begin position="1"/>
        <end position="33"/>
    </location>
</feature>
<dbReference type="AlphaFoldDB" id="A0A1Y2H9M2"/>
<proteinExistence type="predicted"/>
<dbReference type="EMBL" id="MCFL01000078">
    <property type="protein sequence ID" value="ORZ30631.1"/>
    <property type="molecule type" value="Genomic_DNA"/>
</dbReference>
<evidence type="ECO:0000256" key="2">
    <source>
        <dbReference type="SAM" id="SignalP"/>
    </source>
</evidence>
<gene>
    <name evidence="3" type="ORF">BCR44DRAFT_242071</name>
</gene>
<evidence type="ECO:0000313" key="3">
    <source>
        <dbReference type="EMBL" id="ORZ30631.1"/>
    </source>
</evidence>
<evidence type="ECO:0000256" key="1">
    <source>
        <dbReference type="SAM" id="MobiDB-lite"/>
    </source>
</evidence>
<reference evidence="3 4" key="1">
    <citation type="submission" date="2016-07" db="EMBL/GenBank/DDBJ databases">
        <title>Pervasive Adenine N6-methylation of Active Genes in Fungi.</title>
        <authorList>
            <consortium name="DOE Joint Genome Institute"/>
            <person name="Mondo S.J."/>
            <person name="Dannebaum R.O."/>
            <person name="Kuo R.C."/>
            <person name="Labutti K."/>
            <person name="Haridas S."/>
            <person name="Kuo A."/>
            <person name="Salamov A."/>
            <person name="Ahrendt S.R."/>
            <person name="Lipzen A."/>
            <person name="Sullivan W."/>
            <person name="Andreopoulos W.B."/>
            <person name="Clum A."/>
            <person name="Lindquist E."/>
            <person name="Daum C."/>
            <person name="Ramamoorthy G.K."/>
            <person name="Gryganskyi A."/>
            <person name="Culley D."/>
            <person name="Magnuson J.K."/>
            <person name="James T.Y."/>
            <person name="O'Malley M.A."/>
            <person name="Stajich J.E."/>
            <person name="Spatafora J.W."/>
            <person name="Visel A."/>
            <person name="Grigoriev I.V."/>
        </authorList>
    </citation>
    <scope>NUCLEOTIDE SEQUENCE [LARGE SCALE GENOMIC DNA]</scope>
    <source>
        <strain evidence="3 4">PL171</strain>
    </source>
</reference>
<organism evidence="3 4">
    <name type="scientific">Catenaria anguillulae PL171</name>
    <dbReference type="NCBI Taxonomy" id="765915"/>
    <lineage>
        <taxon>Eukaryota</taxon>
        <taxon>Fungi</taxon>
        <taxon>Fungi incertae sedis</taxon>
        <taxon>Blastocladiomycota</taxon>
        <taxon>Blastocladiomycetes</taxon>
        <taxon>Blastocladiales</taxon>
        <taxon>Catenariaceae</taxon>
        <taxon>Catenaria</taxon>
    </lineage>
</organism>
<evidence type="ECO:0000313" key="4">
    <source>
        <dbReference type="Proteomes" id="UP000193411"/>
    </source>
</evidence>
<protein>
    <recommendedName>
        <fullName evidence="5">WW domain-containing protein</fullName>
    </recommendedName>
</protein>
<accession>A0A1Y2H9M2</accession>
<feature type="chain" id="PRO_5013254493" description="WW domain-containing protein" evidence="2">
    <location>
        <begin position="34"/>
        <end position="635"/>
    </location>
</feature>
<dbReference type="OrthoDB" id="2107553at2759"/>
<dbReference type="Gene3D" id="2.60.120.430">
    <property type="entry name" value="Galactose-binding lectin"/>
    <property type="match status" value="1"/>
</dbReference>
<keyword evidence="2" id="KW-0732">Signal</keyword>
<comment type="caution">
    <text evidence="3">The sequence shown here is derived from an EMBL/GenBank/DDBJ whole genome shotgun (WGS) entry which is preliminary data.</text>
</comment>
<sequence>MNRSSPSSPTQFGGHKVACLILAVLALAHAAQAIYIDYCGGNEFEKVYRRSALMVMDFRNPEVHQDITRYKRDFGGQTKWEKDTFLVWRFPNGETNDKVFLVVNEMKPEASTPNQNNLIYSWSTDDKTWNTVPADSVKAVTDKLNDSYTRRNVTISLPQPARYFQIYWPPCEWDAANQKTACVNYYSPSISHFCAASSQRNEDANLGSCYPRGRYDPPMVDPTVKYCGTKMVNNFWNFQLFGSSKNLLGGYSASDGTMARAGHHYPKMGIGQGEVHMNVTTNSIWIESLVSGPQCFDASAYTHLHLDITSRDNFSVDIQLEEGAPGSCDAKGRVVKTAVVNSAKYTTFNRLARRAIVVPLADFPGLNFKNLRGIQLKNFKNPSNQWVYMDNVAFIGGAHRKPSGANPHNSIAGKDTFQFACTDPSTYASAGALKFHAIPSAADVSFTVKVGYASDDACKSAEQFKTFESKSFTTFPLDEVPLGYEFVIPLSDLAKTKQRITSMKIVDVQPADAKIDINRVRIGSEACEEPINPLHPNWSPKPWPAGFEGKIYEVFPNPAGKQWVDPPVQQNDVDAEDPPEQQVNDEAAPPVVKMGGNADAKGSTSDPNAAGRALGAGVIALSMVASVIGSLTACV</sequence>
<evidence type="ECO:0008006" key="5">
    <source>
        <dbReference type="Google" id="ProtNLM"/>
    </source>
</evidence>
<dbReference type="Proteomes" id="UP000193411">
    <property type="component" value="Unassembled WGS sequence"/>
</dbReference>
<name>A0A1Y2H9M2_9FUNG</name>
<keyword evidence="4" id="KW-1185">Reference proteome</keyword>